<dbReference type="SUPFAM" id="SSF53098">
    <property type="entry name" value="Ribonuclease H-like"/>
    <property type="match status" value="1"/>
</dbReference>
<dbReference type="CDD" id="cd09272">
    <property type="entry name" value="RNase_HI_RT_Ty1"/>
    <property type="match status" value="1"/>
</dbReference>
<proteinExistence type="predicted"/>
<dbReference type="GO" id="GO:0003676">
    <property type="term" value="F:nucleic acid binding"/>
    <property type="evidence" value="ECO:0007669"/>
    <property type="project" value="InterPro"/>
</dbReference>
<dbReference type="Gramene" id="evm.model.09.574">
    <property type="protein sequence ID" value="cds.evm.model.09.574"/>
    <property type="gene ID" value="evm.TU.09.574"/>
</dbReference>
<keyword evidence="3" id="KW-1185">Reference proteome</keyword>
<evidence type="ECO:0000313" key="2">
    <source>
        <dbReference type="EnsemblPlants" id="cds.evm.model.09.574"/>
    </source>
</evidence>
<organism evidence="2 3">
    <name type="scientific">Cannabis sativa</name>
    <name type="common">Hemp</name>
    <name type="synonym">Marijuana</name>
    <dbReference type="NCBI Taxonomy" id="3483"/>
    <lineage>
        <taxon>Eukaryota</taxon>
        <taxon>Viridiplantae</taxon>
        <taxon>Streptophyta</taxon>
        <taxon>Embryophyta</taxon>
        <taxon>Tracheophyta</taxon>
        <taxon>Spermatophyta</taxon>
        <taxon>Magnoliopsida</taxon>
        <taxon>eudicotyledons</taxon>
        <taxon>Gunneridae</taxon>
        <taxon>Pentapetalae</taxon>
        <taxon>rosids</taxon>
        <taxon>fabids</taxon>
        <taxon>Rosales</taxon>
        <taxon>Cannabaceae</taxon>
        <taxon>Cannabis</taxon>
    </lineage>
</organism>
<sequence>MHDGVKRKIQSVRLGHVSQRGPLELENMEFFRENVVVSLIFVKNVCMANAADRNSALANTPPRSHLGTYIHIWGVPQRFHVWEDPITFWLLWMITQEREVGIERHKSKPRTPQQNGLVERMNKTLIERVRCMLEGAGLERRFWGEADKLQPRAIKCTFLGYPDGVKGYKLWCLDKGFKKCIVSRDVVFNEKVMTMKPENKDEISTEARQVQVEVRAEVKASDNVEQELVEEIDQTQDSSLDTYQLARDRIKRESRALARFGFVDYTTYALTIVSEIENSEPATYEEAINCKNRDKWMQAIDEEKQSLLKNETWTFLLPEGCKLISCKWIVREKEGCQVMTVVALSSTEAEYMAATEAIKEVVWLKGLAKEMGFKTDNITVFCDNQSALHLMKNPLFHERSKHIDIKMHFIMNVISSKEVQVQKIHTNHNRTDMFTKAVTQVKFKHCLDLLHITGCY</sequence>
<dbReference type="AlphaFoldDB" id="A0A803QGP3"/>
<evidence type="ECO:0000313" key="3">
    <source>
        <dbReference type="Proteomes" id="UP000596661"/>
    </source>
</evidence>
<dbReference type="EnsemblPlants" id="evm.model.09.574">
    <property type="protein sequence ID" value="cds.evm.model.09.574"/>
    <property type="gene ID" value="evm.TU.09.574"/>
</dbReference>
<dbReference type="InterPro" id="IPR012337">
    <property type="entry name" value="RNaseH-like_sf"/>
</dbReference>
<dbReference type="OMA" id="CMANAAD"/>
<reference evidence="2" key="2">
    <citation type="submission" date="2021-03" db="UniProtKB">
        <authorList>
            <consortium name="EnsemblPlants"/>
        </authorList>
    </citation>
    <scope>IDENTIFICATION</scope>
</reference>
<dbReference type="Pfam" id="PF25597">
    <property type="entry name" value="SH3_retrovirus"/>
    <property type="match status" value="1"/>
</dbReference>
<protein>
    <recommendedName>
        <fullName evidence="1">Retroviral polymerase SH3-like domain-containing protein</fullName>
    </recommendedName>
</protein>
<accession>A0A803QGP3</accession>
<feature type="domain" description="Retroviral polymerase SH3-like" evidence="1">
    <location>
        <begin position="147"/>
        <end position="194"/>
    </location>
</feature>
<dbReference type="InterPro" id="IPR036397">
    <property type="entry name" value="RNaseH_sf"/>
</dbReference>
<dbReference type="PANTHER" id="PTHR11439">
    <property type="entry name" value="GAG-POL-RELATED RETROTRANSPOSON"/>
    <property type="match status" value="1"/>
</dbReference>
<dbReference type="PANTHER" id="PTHR11439:SF483">
    <property type="entry name" value="PEPTIDE SYNTHASE GLIP-LIKE, PUTATIVE (AFU_ORTHOLOGUE AFUA_3G12920)-RELATED"/>
    <property type="match status" value="1"/>
</dbReference>
<dbReference type="Gene3D" id="3.30.420.10">
    <property type="entry name" value="Ribonuclease H-like superfamily/Ribonuclease H"/>
    <property type="match status" value="1"/>
</dbReference>
<name>A0A803QGP3_CANSA</name>
<dbReference type="EMBL" id="UZAU01000734">
    <property type="status" value="NOT_ANNOTATED_CDS"/>
    <property type="molecule type" value="Genomic_DNA"/>
</dbReference>
<reference evidence="2" key="1">
    <citation type="submission" date="2018-11" db="EMBL/GenBank/DDBJ databases">
        <authorList>
            <person name="Grassa J C."/>
        </authorList>
    </citation>
    <scope>NUCLEOTIDE SEQUENCE [LARGE SCALE GENOMIC DNA]</scope>
</reference>
<dbReference type="Proteomes" id="UP000596661">
    <property type="component" value="Chromosome 9"/>
</dbReference>
<dbReference type="InterPro" id="IPR057670">
    <property type="entry name" value="SH3_retrovirus"/>
</dbReference>
<evidence type="ECO:0000259" key="1">
    <source>
        <dbReference type="Pfam" id="PF25597"/>
    </source>
</evidence>